<accession>A0A165A3E8</accession>
<gene>
    <name evidence="1" type="ORF">APZ42_016695</name>
</gene>
<organism evidence="1 2">
    <name type="scientific">Daphnia magna</name>
    <dbReference type="NCBI Taxonomy" id="35525"/>
    <lineage>
        <taxon>Eukaryota</taxon>
        <taxon>Metazoa</taxon>
        <taxon>Ecdysozoa</taxon>
        <taxon>Arthropoda</taxon>
        <taxon>Crustacea</taxon>
        <taxon>Branchiopoda</taxon>
        <taxon>Diplostraca</taxon>
        <taxon>Cladocera</taxon>
        <taxon>Anomopoda</taxon>
        <taxon>Daphniidae</taxon>
        <taxon>Daphnia</taxon>
    </lineage>
</organism>
<reference evidence="1 2" key="1">
    <citation type="submission" date="2016-03" db="EMBL/GenBank/DDBJ databases">
        <title>EvidentialGene: Evidence-directed Construction of Genes on Genomes.</title>
        <authorList>
            <person name="Gilbert D.G."/>
            <person name="Choi J.-H."/>
            <person name="Mockaitis K."/>
            <person name="Colbourne J."/>
            <person name="Pfrender M."/>
        </authorList>
    </citation>
    <scope>NUCLEOTIDE SEQUENCE [LARGE SCALE GENOMIC DNA]</scope>
    <source>
        <strain evidence="1 2">Xinb3</strain>
        <tissue evidence="1">Complete organism</tissue>
    </source>
</reference>
<dbReference type="Proteomes" id="UP000076858">
    <property type="component" value="Unassembled WGS sequence"/>
</dbReference>
<dbReference type="AlphaFoldDB" id="A0A165A3E8"/>
<name>A0A165A3E8_9CRUS</name>
<protein>
    <submittedName>
        <fullName evidence="1">Uncharacterized protein</fullName>
    </submittedName>
</protein>
<evidence type="ECO:0000313" key="2">
    <source>
        <dbReference type="Proteomes" id="UP000076858"/>
    </source>
</evidence>
<keyword evidence="2" id="KW-1185">Reference proteome</keyword>
<proteinExistence type="predicted"/>
<dbReference type="EMBL" id="LRGB01000642">
    <property type="protein sequence ID" value="KZS17130.1"/>
    <property type="molecule type" value="Genomic_DNA"/>
</dbReference>
<sequence>MKHFQFRLNRSKGHGRKFTNNTVITIFDVACFPPHFPLCWRSITK</sequence>
<evidence type="ECO:0000313" key="1">
    <source>
        <dbReference type="EMBL" id="KZS17130.1"/>
    </source>
</evidence>
<comment type="caution">
    <text evidence="1">The sequence shown here is derived from an EMBL/GenBank/DDBJ whole genome shotgun (WGS) entry which is preliminary data.</text>
</comment>